<proteinExistence type="predicted"/>
<comment type="caution">
    <text evidence="1">The sequence shown here is derived from an EMBL/GenBank/DDBJ whole genome shotgun (WGS) entry which is preliminary data.</text>
</comment>
<sequence>MGVLWTVWPLDSQMNAWLQELEVPHPNVLSRFPTGCEIKTPLSRLHAFNAEIRGNGIGGAWQASIVSVLGGDKGEWTLLLNINEYSGDYEQQRLWFEKGWESLIKTILRHLIKDTGPLVLIDDASSQPQVIV</sequence>
<evidence type="ECO:0008006" key="3">
    <source>
        <dbReference type="Google" id="ProtNLM"/>
    </source>
</evidence>
<name>A0ABW9E1A8_9BURK</name>
<dbReference type="RefSeq" id="WP_408338732.1">
    <property type="nucleotide sequence ID" value="NZ_JAQQCF010000025.1"/>
</dbReference>
<gene>
    <name evidence="1" type="ORF">PQQ63_25410</name>
</gene>
<dbReference type="EMBL" id="JAQQCF010000025">
    <property type="protein sequence ID" value="MFM0640036.1"/>
    <property type="molecule type" value="Genomic_DNA"/>
</dbReference>
<evidence type="ECO:0000313" key="1">
    <source>
        <dbReference type="EMBL" id="MFM0640036.1"/>
    </source>
</evidence>
<evidence type="ECO:0000313" key="2">
    <source>
        <dbReference type="Proteomes" id="UP001629432"/>
    </source>
</evidence>
<accession>A0ABW9E1A8</accession>
<organism evidence="1 2">
    <name type="scientific">Paraburkholderia metrosideri</name>
    <dbReference type="NCBI Taxonomy" id="580937"/>
    <lineage>
        <taxon>Bacteria</taxon>
        <taxon>Pseudomonadati</taxon>
        <taxon>Pseudomonadota</taxon>
        <taxon>Betaproteobacteria</taxon>
        <taxon>Burkholderiales</taxon>
        <taxon>Burkholderiaceae</taxon>
        <taxon>Paraburkholderia</taxon>
    </lineage>
</organism>
<keyword evidence="2" id="KW-1185">Reference proteome</keyword>
<reference evidence="1 2" key="1">
    <citation type="journal article" date="2024" name="Chem. Sci.">
        <title>Discovery of megapolipeptins by genome mining of a Burkholderiales bacteria collection.</title>
        <authorList>
            <person name="Paulo B.S."/>
            <person name="Recchia M.J.J."/>
            <person name="Lee S."/>
            <person name="Fergusson C.H."/>
            <person name="Romanowski S.B."/>
            <person name="Hernandez A."/>
            <person name="Krull N."/>
            <person name="Liu D.Y."/>
            <person name="Cavanagh H."/>
            <person name="Bos A."/>
            <person name="Gray C.A."/>
            <person name="Murphy B.T."/>
            <person name="Linington R.G."/>
            <person name="Eustaquio A.S."/>
        </authorList>
    </citation>
    <scope>NUCLEOTIDE SEQUENCE [LARGE SCALE GENOMIC DNA]</scope>
    <source>
        <strain evidence="1 2">RL17-338-BIC-A</strain>
    </source>
</reference>
<protein>
    <recommendedName>
        <fullName evidence="3">DUF4268 domain-containing protein</fullName>
    </recommendedName>
</protein>
<dbReference type="Proteomes" id="UP001629432">
    <property type="component" value="Unassembled WGS sequence"/>
</dbReference>